<dbReference type="EMBL" id="LUGG01000003">
    <property type="protein sequence ID" value="OBZ77130.1"/>
    <property type="molecule type" value="Genomic_DNA"/>
</dbReference>
<evidence type="ECO:0000256" key="3">
    <source>
        <dbReference type="ARBA" id="ARBA00022485"/>
    </source>
</evidence>
<dbReference type="STRING" id="5627.A0A1C7MJW8"/>
<evidence type="ECO:0000256" key="5">
    <source>
        <dbReference type="ARBA" id="ARBA00022967"/>
    </source>
</evidence>
<keyword evidence="10" id="KW-0830">Ubiquinone</keyword>
<dbReference type="AlphaFoldDB" id="A0A1C7MJW8"/>
<feature type="compositionally biased region" description="Low complexity" evidence="8">
    <location>
        <begin position="53"/>
        <end position="65"/>
    </location>
</feature>
<feature type="compositionally biased region" description="Polar residues" evidence="8">
    <location>
        <begin position="389"/>
        <end position="401"/>
    </location>
</feature>
<dbReference type="GO" id="GO:0032981">
    <property type="term" value="P:mitochondrial respiratory chain complex I assembly"/>
    <property type="evidence" value="ECO:0007669"/>
    <property type="project" value="TreeGrafter"/>
</dbReference>
<keyword evidence="3" id="KW-0004">4Fe-4S</keyword>
<accession>A0A1C7MJW8</accession>
<dbReference type="GO" id="GO:0006120">
    <property type="term" value="P:mitochondrial electron transport, NADH to ubiquinone"/>
    <property type="evidence" value="ECO:0007669"/>
    <property type="project" value="TreeGrafter"/>
</dbReference>
<dbReference type="GO" id="GO:0003954">
    <property type="term" value="F:NADH dehydrogenase activity"/>
    <property type="evidence" value="ECO:0007669"/>
    <property type="project" value="TreeGrafter"/>
</dbReference>
<dbReference type="GO" id="GO:0051539">
    <property type="term" value="F:4 iron, 4 sulfur cluster binding"/>
    <property type="evidence" value="ECO:0007669"/>
    <property type="project" value="UniProtKB-KW"/>
</dbReference>
<gene>
    <name evidence="10" type="primary">NDUFS8</name>
    <name evidence="10" type="ORF">A0H81_03849</name>
</gene>
<feature type="region of interest" description="Disordered" evidence="8">
    <location>
        <begin position="335"/>
        <end position="422"/>
    </location>
</feature>
<evidence type="ECO:0000313" key="11">
    <source>
        <dbReference type="Proteomes" id="UP000092993"/>
    </source>
</evidence>
<evidence type="ECO:0000256" key="1">
    <source>
        <dbReference type="ARBA" id="ARBA00001966"/>
    </source>
</evidence>
<dbReference type="GO" id="GO:0005739">
    <property type="term" value="C:mitochondrion"/>
    <property type="evidence" value="ECO:0007669"/>
    <property type="project" value="GOC"/>
</dbReference>
<keyword evidence="7" id="KW-0411">Iron-sulfur</keyword>
<evidence type="ECO:0000256" key="4">
    <source>
        <dbReference type="ARBA" id="ARBA00022723"/>
    </source>
</evidence>
<comment type="similarity">
    <text evidence="2">Belongs to the complex I 23 kDa subunit family.</text>
</comment>
<evidence type="ECO:0000259" key="9">
    <source>
        <dbReference type="PROSITE" id="PS51379"/>
    </source>
</evidence>
<evidence type="ECO:0000256" key="8">
    <source>
        <dbReference type="SAM" id="MobiDB-lite"/>
    </source>
</evidence>
<evidence type="ECO:0000256" key="7">
    <source>
        <dbReference type="ARBA" id="ARBA00023014"/>
    </source>
</evidence>
<dbReference type="InterPro" id="IPR010226">
    <property type="entry name" value="NADH_quinone_OxRdtase_chainI"/>
</dbReference>
<feature type="compositionally biased region" description="Basic residues" evidence="8">
    <location>
        <begin position="402"/>
        <end position="414"/>
    </location>
</feature>
<protein>
    <submittedName>
        <fullName evidence="10">NADH dehydrogenase [ubiquinone] iron-sulfur protein 8, mitochondrial</fullName>
    </submittedName>
</protein>
<dbReference type="OrthoDB" id="204405at2759"/>
<dbReference type="Pfam" id="PF00037">
    <property type="entry name" value="Fer4"/>
    <property type="match status" value="1"/>
</dbReference>
<keyword evidence="6" id="KW-0408">Iron</keyword>
<feature type="domain" description="4Fe-4S ferredoxin-type" evidence="9">
    <location>
        <begin position="153"/>
        <end position="182"/>
    </location>
</feature>
<organism evidence="10 11">
    <name type="scientific">Grifola frondosa</name>
    <name type="common">Maitake</name>
    <name type="synonym">Polyporus frondosus</name>
    <dbReference type="NCBI Taxonomy" id="5627"/>
    <lineage>
        <taxon>Eukaryota</taxon>
        <taxon>Fungi</taxon>
        <taxon>Dikarya</taxon>
        <taxon>Basidiomycota</taxon>
        <taxon>Agaricomycotina</taxon>
        <taxon>Agaricomycetes</taxon>
        <taxon>Polyporales</taxon>
        <taxon>Grifolaceae</taxon>
        <taxon>Grifola</taxon>
    </lineage>
</organism>
<comment type="cofactor">
    <cofactor evidence="1">
        <name>[4Fe-4S] cluster</name>
        <dbReference type="ChEBI" id="CHEBI:49883"/>
    </cofactor>
</comment>
<dbReference type="PROSITE" id="PS00198">
    <property type="entry name" value="4FE4S_FER_1"/>
    <property type="match status" value="1"/>
</dbReference>
<proteinExistence type="inferred from homology"/>
<evidence type="ECO:0000256" key="6">
    <source>
        <dbReference type="ARBA" id="ARBA00023004"/>
    </source>
</evidence>
<sequence length="592" mass="65183">MTVMALSLSRLAFHNVQEASFAVQHVDHGLTDVFRSAAFSRASPQVAFYYSSSPPGDPSSKSSHPVFTEYPSMPRSPPQTAMYTAADEPGKDYDPYKDGPSAIEKAVHLFFLTEIFRGMWLVLEQFFRPPYTIMYPFEKGPLSPRFRGEHALRRYPSGEERCIACKLCEAICPAQAITIESEARQDGSRRTTRTEACPVDAIVETQNQEFSTETREELLYNKEKLLQNGDRAEAEIAANLHADHVYRPHLSAADPEAFKIVVTQWRAADILSVACIRIWSGHKPPLAPLKFTYFTGITVRTEFYLCYNWQLVRPLSVRCYIAARDVGGFCTALTNHSIPDDAPRKPPRSTRAPAAKRPRADRPQRQPRKQAVRAPTQIGKRSACGGAKSTGSAIPTAVSNSPRHRHKPHAHLRHTSAGPAVAHPPPLSPAKDLLRRAQQSAEVDTDWLGRRPFVMDLILNARPPVSAYSEDILMEALERSRTPRPRGEYMFGDPGALDAYWADQAAVWRGVAVDRMDFPSGIGYEVSAERTTASWAEGAEDGAQMCPSDACSSCLACAYPYASSASARLLDDPACAAGLCGAPDSGEVSVSL</sequence>
<dbReference type="Proteomes" id="UP000092993">
    <property type="component" value="Unassembled WGS sequence"/>
</dbReference>
<dbReference type="Gene3D" id="3.30.70.3270">
    <property type="match status" value="1"/>
</dbReference>
<keyword evidence="11" id="KW-1185">Reference proteome</keyword>
<comment type="caution">
    <text evidence="10">The sequence shown here is derived from an EMBL/GenBank/DDBJ whole genome shotgun (WGS) entry which is preliminary data.</text>
</comment>
<evidence type="ECO:0000313" key="10">
    <source>
        <dbReference type="EMBL" id="OBZ77130.1"/>
    </source>
</evidence>
<dbReference type="GO" id="GO:0046872">
    <property type="term" value="F:metal ion binding"/>
    <property type="evidence" value="ECO:0007669"/>
    <property type="project" value="UniProtKB-KW"/>
</dbReference>
<dbReference type="PROSITE" id="PS51379">
    <property type="entry name" value="4FE4S_FER_2"/>
    <property type="match status" value="1"/>
</dbReference>
<name>A0A1C7MJW8_GRIFR</name>
<evidence type="ECO:0000256" key="2">
    <source>
        <dbReference type="ARBA" id="ARBA00010277"/>
    </source>
</evidence>
<dbReference type="GO" id="GO:0016020">
    <property type="term" value="C:membrane"/>
    <property type="evidence" value="ECO:0007669"/>
    <property type="project" value="InterPro"/>
</dbReference>
<dbReference type="NCBIfam" id="NF004538">
    <property type="entry name" value="PRK05888.1-4"/>
    <property type="match status" value="1"/>
</dbReference>
<reference evidence="10 11" key="1">
    <citation type="submission" date="2016-03" db="EMBL/GenBank/DDBJ databases">
        <title>Whole genome sequencing of Grifola frondosa 9006-11.</title>
        <authorList>
            <person name="Min B."/>
            <person name="Park H."/>
            <person name="Kim J.-G."/>
            <person name="Cho H."/>
            <person name="Oh Y.-L."/>
            <person name="Kong W.-S."/>
            <person name="Choi I.-G."/>
        </authorList>
    </citation>
    <scope>NUCLEOTIDE SEQUENCE [LARGE SCALE GENOMIC DNA]</scope>
    <source>
        <strain evidence="10 11">9006-11</strain>
    </source>
</reference>
<keyword evidence="4" id="KW-0479">Metal-binding</keyword>
<dbReference type="SUPFAM" id="SSF54862">
    <property type="entry name" value="4Fe-4S ferredoxins"/>
    <property type="match status" value="1"/>
</dbReference>
<dbReference type="InterPro" id="IPR017896">
    <property type="entry name" value="4Fe4S_Fe-S-bd"/>
</dbReference>
<dbReference type="InterPro" id="IPR017900">
    <property type="entry name" value="4Fe4S_Fe_S_CS"/>
</dbReference>
<keyword evidence="5" id="KW-1278">Translocase</keyword>
<dbReference type="PANTHER" id="PTHR10849">
    <property type="entry name" value="NADH DEHYDROGENASE UBIQUINONE IRON-SULFUR PROTEIN 8, MITOCHONDRIAL"/>
    <property type="match status" value="1"/>
</dbReference>
<dbReference type="PANTHER" id="PTHR10849:SF20">
    <property type="entry name" value="NADH DEHYDROGENASE [UBIQUINONE] IRON-SULFUR PROTEIN 8, MITOCHONDRIAL"/>
    <property type="match status" value="1"/>
</dbReference>
<feature type="region of interest" description="Disordered" evidence="8">
    <location>
        <begin position="53"/>
        <end position="90"/>
    </location>
</feature>